<protein>
    <submittedName>
        <fullName evidence="1">Uncharacterized protein</fullName>
    </submittedName>
</protein>
<evidence type="ECO:0000313" key="2">
    <source>
        <dbReference type="Proteomes" id="UP001501676"/>
    </source>
</evidence>
<accession>A0ABP6SZ98</accession>
<comment type="caution">
    <text evidence="1">The sequence shown here is derived from an EMBL/GenBank/DDBJ whole genome shotgun (WGS) entry which is preliminary data.</text>
</comment>
<keyword evidence="2" id="KW-1185">Reference proteome</keyword>
<dbReference type="Proteomes" id="UP001501676">
    <property type="component" value="Unassembled WGS sequence"/>
</dbReference>
<name>A0ABP6SZ98_9ACTN</name>
<dbReference type="RefSeq" id="WP_345729178.1">
    <property type="nucleotide sequence ID" value="NZ_BAAAYN010000023.1"/>
</dbReference>
<reference evidence="2" key="1">
    <citation type="journal article" date="2019" name="Int. J. Syst. Evol. Microbiol.">
        <title>The Global Catalogue of Microorganisms (GCM) 10K type strain sequencing project: providing services to taxonomists for standard genome sequencing and annotation.</title>
        <authorList>
            <consortium name="The Broad Institute Genomics Platform"/>
            <consortium name="The Broad Institute Genome Sequencing Center for Infectious Disease"/>
            <person name="Wu L."/>
            <person name="Ma J."/>
        </authorList>
    </citation>
    <scope>NUCLEOTIDE SEQUENCE [LARGE SCALE GENOMIC DNA]</scope>
    <source>
        <strain evidence="2">JCM 9458</strain>
    </source>
</reference>
<organism evidence="1 2">
    <name type="scientific">Cryptosporangium minutisporangium</name>
    <dbReference type="NCBI Taxonomy" id="113569"/>
    <lineage>
        <taxon>Bacteria</taxon>
        <taxon>Bacillati</taxon>
        <taxon>Actinomycetota</taxon>
        <taxon>Actinomycetes</taxon>
        <taxon>Cryptosporangiales</taxon>
        <taxon>Cryptosporangiaceae</taxon>
        <taxon>Cryptosporangium</taxon>
    </lineage>
</organism>
<gene>
    <name evidence="1" type="ORF">GCM10020369_34930</name>
</gene>
<dbReference type="EMBL" id="BAAAYN010000023">
    <property type="protein sequence ID" value="GAA3388499.1"/>
    <property type="molecule type" value="Genomic_DNA"/>
</dbReference>
<sequence length="197" mass="22383">MGTRLATFRFPDGTTLYGTHHTTTNATGGPLYRDHAEDGYRDRPCGEPVPERPDVPPAPLDRLIRVVVGYAYGDYEWYGLYDPERCEFLGPVSGTWYGYLQDQQDLVRGDDGRRHLIPEDLPVRLRVRSGRTVCGADVTDVPVLPYHRPDVVLGLSEDEIRQFDDVEDVDLLADWDEPDLCRACVKTAATRNRGWWC</sequence>
<evidence type="ECO:0000313" key="1">
    <source>
        <dbReference type="EMBL" id="GAA3388499.1"/>
    </source>
</evidence>
<proteinExistence type="predicted"/>